<dbReference type="InParanoid" id="A0A136J9L6"/>
<name>A0A136J9L6_9PEZI</name>
<accession>A0A136J9L6</accession>
<sequence>MPLSQRRIEILSKVNLGPHRKTAMLLCQKKEKKSQKGKQKKGEKKKAHSSSLLSGVVFLSSPLLCLARALTYNSRRSRCGPSQRFHLREYGPANRWAEAPSRSRTLRFLDTGDICRTYLP</sequence>
<organism evidence="2 3">
    <name type="scientific">Microdochium bolleyi</name>
    <dbReference type="NCBI Taxonomy" id="196109"/>
    <lineage>
        <taxon>Eukaryota</taxon>
        <taxon>Fungi</taxon>
        <taxon>Dikarya</taxon>
        <taxon>Ascomycota</taxon>
        <taxon>Pezizomycotina</taxon>
        <taxon>Sordariomycetes</taxon>
        <taxon>Xylariomycetidae</taxon>
        <taxon>Xylariales</taxon>
        <taxon>Microdochiaceae</taxon>
        <taxon>Microdochium</taxon>
    </lineage>
</organism>
<reference evidence="3" key="1">
    <citation type="submission" date="2016-02" db="EMBL/GenBank/DDBJ databases">
        <title>Draft genome sequence of Microdochium bolleyi, a fungal endophyte of beachgrass.</title>
        <authorList>
            <consortium name="DOE Joint Genome Institute"/>
            <person name="David A.S."/>
            <person name="May G."/>
            <person name="Haridas S."/>
            <person name="Lim J."/>
            <person name="Wang M."/>
            <person name="Labutti K."/>
            <person name="Lipzen A."/>
            <person name="Barry K."/>
            <person name="Grigoriev I.V."/>
        </authorList>
    </citation>
    <scope>NUCLEOTIDE SEQUENCE [LARGE SCALE GENOMIC DNA]</scope>
    <source>
        <strain evidence="3">J235TASD1</strain>
    </source>
</reference>
<dbReference type="AlphaFoldDB" id="A0A136J9L6"/>
<evidence type="ECO:0000313" key="3">
    <source>
        <dbReference type="Proteomes" id="UP000070501"/>
    </source>
</evidence>
<feature type="compositionally biased region" description="Basic residues" evidence="1">
    <location>
        <begin position="30"/>
        <end position="48"/>
    </location>
</feature>
<dbReference type="EMBL" id="KQ964247">
    <property type="protein sequence ID" value="KXJ93776.1"/>
    <property type="molecule type" value="Genomic_DNA"/>
</dbReference>
<dbReference type="Proteomes" id="UP000070501">
    <property type="component" value="Unassembled WGS sequence"/>
</dbReference>
<evidence type="ECO:0000313" key="2">
    <source>
        <dbReference type="EMBL" id="KXJ93776.1"/>
    </source>
</evidence>
<keyword evidence="3" id="KW-1185">Reference proteome</keyword>
<gene>
    <name evidence="2" type="ORF">Micbo1qcDRAFT_39059</name>
</gene>
<proteinExistence type="predicted"/>
<feature type="region of interest" description="Disordered" evidence="1">
    <location>
        <begin position="26"/>
        <end position="51"/>
    </location>
</feature>
<protein>
    <submittedName>
        <fullName evidence="2">Uncharacterized protein</fullName>
    </submittedName>
</protein>
<evidence type="ECO:0000256" key="1">
    <source>
        <dbReference type="SAM" id="MobiDB-lite"/>
    </source>
</evidence>